<evidence type="ECO:0000256" key="4">
    <source>
        <dbReference type="ARBA" id="ARBA00022840"/>
    </source>
</evidence>
<evidence type="ECO:0000256" key="1">
    <source>
        <dbReference type="ARBA" id="ARBA00005417"/>
    </source>
</evidence>
<dbReference type="PROSITE" id="PS00211">
    <property type="entry name" value="ABC_TRANSPORTER_1"/>
    <property type="match status" value="1"/>
</dbReference>
<accession>A0A0U9HD94</accession>
<dbReference type="Pfam" id="PF00005">
    <property type="entry name" value="ABC_tran"/>
    <property type="match status" value="1"/>
</dbReference>
<dbReference type="InterPro" id="IPR003593">
    <property type="entry name" value="AAA+_ATPase"/>
</dbReference>
<dbReference type="GO" id="GO:0005524">
    <property type="term" value="F:ATP binding"/>
    <property type="evidence" value="ECO:0007669"/>
    <property type="project" value="UniProtKB-KW"/>
</dbReference>
<dbReference type="InterPro" id="IPR003439">
    <property type="entry name" value="ABC_transporter-like_ATP-bd"/>
</dbReference>
<feature type="domain" description="ABC transporter" evidence="5">
    <location>
        <begin position="36"/>
        <end position="270"/>
    </location>
</feature>
<protein>
    <submittedName>
        <fullName evidence="6">Zinc transport system ATP-binding protein</fullName>
    </submittedName>
</protein>
<reference evidence="6" key="1">
    <citation type="journal article" date="2016" name="Genome Announc.">
        <title>Draft Genome Sequence of the Syntrophic Lactate-Degrading Bacterium Tepidanaerobacter syntrophicus JLT.</title>
        <authorList>
            <person name="Matsuura N."/>
            <person name="Ohashi A."/>
            <person name="Tourlousse D.M."/>
            <person name="Sekiguchi Y."/>
        </authorList>
    </citation>
    <scope>NUCLEOTIDE SEQUENCE [LARGE SCALE GENOMIC DNA]</scope>
    <source>
        <strain evidence="6">JL</strain>
    </source>
</reference>
<dbReference type="SMART" id="SM00382">
    <property type="entry name" value="AAA"/>
    <property type="match status" value="1"/>
</dbReference>
<keyword evidence="4 6" id="KW-0067">ATP-binding</keyword>
<keyword evidence="2" id="KW-0813">Transport</keyword>
<proteinExistence type="inferred from homology"/>
<dbReference type="GO" id="GO:0016887">
    <property type="term" value="F:ATP hydrolysis activity"/>
    <property type="evidence" value="ECO:0007669"/>
    <property type="project" value="InterPro"/>
</dbReference>
<dbReference type="InterPro" id="IPR017871">
    <property type="entry name" value="ABC_transporter-like_CS"/>
</dbReference>
<keyword evidence="3" id="KW-0547">Nucleotide-binding</keyword>
<dbReference type="STRING" id="224999.GCA_001485475_00779"/>
<sequence>MKGSNASCIDSCGELKAKAGDEMERKLEIDKSADVIRLEGVSFSYNGTPVLRNINLLVEKGEFLAILGPNGSAKSTLLKIMLGLLVPKAGEAKIFGRKIKNFKEWNKIGYISQHASNTNISFPATVMEIVSSGYYPGFGKIFNKSKIKEAAEDALKEVGISHLATKLLGHLSGGQRQKVFLARALVKKPEALFLDEPTTGIDAASQREFYELLDKFHKEGGTVVMVTHEVDAALRIADKVGYMEDGEISVYENNDSLSKILAYRLLGKSARRGI</sequence>
<name>A0A0U9HD94_9FIRM</name>
<dbReference type="InterPro" id="IPR027417">
    <property type="entry name" value="P-loop_NTPase"/>
</dbReference>
<comment type="similarity">
    <text evidence="1">Belongs to the ABC transporter superfamily.</text>
</comment>
<keyword evidence="7" id="KW-1185">Reference proteome</keyword>
<dbReference type="AlphaFoldDB" id="A0A0U9HD94"/>
<evidence type="ECO:0000259" key="5">
    <source>
        <dbReference type="PROSITE" id="PS50893"/>
    </source>
</evidence>
<dbReference type="Gene3D" id="3.40.50.300">
    <property type="entry name" value="P-loop containing nucleotide triphosphate hydrolases"/>
    <property type="match status" value="1"/>
</dbReference>
<evidence type="ECO:0000256" key="2">
    <source>
        <dbReference type="ARBA" id="ARBA00022448"/>
    </source>
</evidence>
<dbReference type="FunFam" id="3.40.50.300:FF:000134">
    <property type="entry name" value="Iron-enterobactin ABC transporter ATP-binding protein"/>
    <property type="match status" value="1"/>
</dbReference>
<dbReference type="PANTHER" id="PTHR42734">
    <property type="entry name" value="METAL TRANSPORT SYSTEM ATP-BINDING PROTEIN TM_0124-RELATED"/>
    <property type="match status" value="1"/>
</dbReference>
<gene>
    <name evidence="6" type="ORF">TSYNT_6153</name>
</gene>
<dbReference type="SUPFAM" id="SSF52540">
    <property type="entry name" value="P-loop containing nucleoside triphosphate hydrolases"/>
    <property type="match status" value="1"/>
</dbReference>
<dbReference type="InterPro" id="IPR050153">
    <property type="entry name" value="Metal_Ion_Import_ABC"/>
</dbReference>
<evidence type="ECO:0000256" key="3">
    <source>
        <dbReference type="ARBA" id="ARBA00022741"/>
    </source>
</evidence>
<dbReference type="EMBL" id="DF977000">
    <property type="protein sequence ID" value="GAQ24773.1"/>
    <property type="molecule type" value="Genomic_DNA"/>
</dbReference>
<dbReference type="CDD" id="cd03235">
    <property type="entry name" value="ABC_Metallic_Cations"/>
    <property type="match status" value="1"/>
</dbReference>
<dbReference type="PANTHER" id="PTHR42734:SF17">
    <property type="entry name" value="METAL TRANSPORT SYSTEM ATP-BINDING PROTEIN TM_0124-RELATED"/>
    <property type="match status" value="1"/>
</dbReference>
<organism evidence="6">
    <name type="scientific">Tepidanaerobacter syntrophicus</name>
    <dbReference type="NCBI Taxonomy" id="224999"/>
    <lineage>
        <taxon>Bacteria</taxon>
        <taxon>Bacillati</taxon>
        <taxon>Bacillota</taxon>
        <taxon>Clostridia</taxon>
        <taxon>Thermosediminibacterales</taxon>
        <taxon>Tepidanaerobacteraceae</taxon>
        <taxon>Tepidanaerobacter</taxon>
    </lineage>
</organism>
<dbReference type="OrthoDB" id="9799337at2"/>
<dbReference type="Proteomes" id="UP000062160">
    <property type="component" value="Unassembled WGS sequence"/>
</dbReference>
<evidence type="ECO:0000313" key="7">
    <source>
        <dbReference type="Proteomes" id="UP000062160"/>
    </source>
</evidence>
<evidence type="ECO:0000313" key="6">
    <source>
        <dbReference type="EMBL" id="GAQ24773.1"/>
    </source>
</evidence>
<dbReference type="RefSeq" id="WP_059031913.1">
    <property type="nucleotide sequence ID" value="NZ_BSDN01000003.1"/>
</dbReference>
<dbReference type="PROSITE" id="PS50893">
    <property type="entry name" value="ABC_TRANSPORTER_2"/>
    <property type="match status" value="1"/>
</dbReference>